<dbReference type="EMBL" id="JAESVG020000009">
    <property type="protein sequence ID" value="KAG8624680.1"/>
    <property type="molecule type" value="Genomic_DNA"/>
</dbReference>
<dbReference type="AlphaFoldDB" id="A0A8K0KWP8"/>
<comment type="similarity">
    <text evidence="2">Belongs to the cytochrome P450 family.</text>
</comment>
<keyword evidence="4" id="KW-0479">Metal-binding</keyword>
<dbReference type="GO" id="GO:0005506">
    <property type="term" value="F:iron ion binding"/>
    <property type="evidence" value="ECO:0007669"/>
    <property type="project" value="InterPro"/>
</dbReference>
<dbReference type="GO" id="GO:0004497">
    <property type="term" value="F:monooxygenase activity"/>
    <property type="evidence" value="ECO:0007669"/>
    <property type="project" value="UniProtKB-KW"/>
</dbReference>
<dbReference type="InterPro" id="IPR036396">
    <property type="entry name" value="Cyt_P450_sf"/>
</dbReference>
<dbReference type="CDD" id="cd11041">
    <property type="entry name" value="CYP503A1-like"/>
    <property type="match status" value="1"/>
</dbReference>
<protein>
    <submittedName>
        <fullName evidence="8">Uncharacterized protein</fullName>
    </submittedName>
</protein>
<dbReference type="PANTHER" id="PTHR46206">
    <property type="entry name" value="CYTOCHROME P450"/>
    <property type="match status" value="1"/>
</dbReference>
<dbReference type="Pfam" id="PF00067">
    <property type="entry name" value="p450"/>
    <property type="match status" value="1"/>
</dbReference>
<proteinExistence type="inferred from homology"/>
<evidence type="ECO:0000256" key="4">
    <source>
        <dbReference type="ARBA" id="ARBA00022723"/>
    </source>
</evidence>
<keyword evidence="9" id="KW-1185">Reference proteome</keyword>
<evidence type="ECO:0000313" key="8">
    <source>
        <dbReference type="EMBL" id="KAG8624680.1"/>
    </source>
</evidence>
<keyword evidence="7" id="KW-0503">Monooxygenase</keyword>
<accession>A0A8K0KWP8</accession>
<comment type="cofactor">
    <cofactor evidence="1">
        <name>heme</name>
        <dbReference type="ChEBI" id="CHEBI:30413"/>
    </cofactor>
</comment>
<dbReference type="InterPro" id="IPR001128">
    <property type="entry name" value="Cyt_P450"/>
</dbReference>
<evidence type="ECO:0000256" key="2">
    <source>
        <dbReference type="ARBA" id="ARBA00010617"/>
    </source>
</evidence>
<dbReference type="GO" id="GO:0016705">
    <property type="term" value="F:oxidoreductase activity, acting on paired donors, with incorporation or reduction of molecular oxygen"/>
    <property type="evidence" value="ECO:0007669"/>
    <property type="project" value="InterPro"/>
</dbReference>
<keyword evidence="6" id="KW-0408">Iron</keyword>
<dbReference type="SUPFAM" id="SSF48264">
    <property type="entry name" value="Cytochrome P450"/>
    <property type="match status" value="1"/>
</dbReference>
<dbReference type="Proteomes" id="UP000809789">
    <property type="component" value="Unassembled WGS sequence"/>
</dbReference>
<organism evidence="8 9">
    <name type="scientific">Elsinoe batatas</name>
    <dbReference type="NCBI Taxonomy" id="2601811"/>
    <lineage>
        <taxon>Eukaryota</taxon>
        <taxon>Fungi</taxon>
        <taxon>Dikarya</taxon>
        <taxon>Ascomycota</taxon>
        <taxon>Pezizomycotina</taxon>
        <taxon>Dothideomycetes</taxon>
        <taxon>Dothideomycetidae</taxon>
        <taxon>Myriangiales</taxon>
        <taxon>Elsinoaceae</taxon>
        <taxon>Elsinoe</taxon>
    </lineage>
</organism>
<keyword evidence="3" id="KW-0349">Heme</keyword>
<reference evidence="8" key="1">
    <citation type="submission" date="2021-07" db="EMBL/GenBank/DDBJ databases">
        <title>Elsinoe batatas strain:CRI-CJ2 Genome sequencing and assembly.</title>
        <authorList>
            <person name="Huang L."/>
        </authorList>
    </citation>
    <scope>NUCLEOTIDE SEQUENCE</scope>
    <source>
        <strain evidence="8">CRI-CJ2</strain>
    </source>
</reference>
<dbReference type="Gene3D" id="1.10.630.10">
    <property type="entry name" value="Cytochrome P450"/>
    <property type="match status" value="1"/>
</dbReference>
<name>A0A8K0KWP8_9PEZI</name>
<dbReference type="GO" id="GO:0020037">
    <property type="term" value="F:heme binding"/>
    <property type="evidence" value="ECO:0007669"/>
    <property type="project" value="InterPro"/>
</dbReference>
<dbReference type="OrthoDB" id="1844152at2759"/>
<sequence length="514" mass="58271">MEAFANSTANNLPDVPVKPSALLTPGNIAAALIVYILEYGLFVSARKPSLPESIPWVGRDGKGWLAGFLATFKTAIHYTKQCTFRGSCTLRTTTWRVLFHYTEIAQGPIPRACDSSESRETSCWLIPEIEDETMTALDGHLGMDEENWKSICVWDMLMKVIPLLTNRMIIGLPVGRNQHYLDNMIGFTEDIIRNIMLLGLTPEALKPIVGRLASLPGKYHWRQTARHTLPVIKQRLHDFSRKEADDPAYKDWTPPNDYITWHIKLAKAGGRTDELDPKIISLRLTPLNFASIHTTSITALNLIFDLFSSDQSKGYVSGILEECTRIWSEESNHATKDGLSRMFRTDSAIRESMRVSNFAQTIVGRVVVADAGIVNEAEGWHAPKGTMLTMNVHNIMHDPELHEDPETYDAFRHSREREAWEAKSAEEKTDTEESLRVKRKGMVTTGDTHFPWGAWEACLKIFMAYLVMNYEVKTLEKRPETKWFGMNSIPATKACIEVRRKKGTGRKWGVLLFE</sequence>
<comment type="caution">
    <text evidence="8">The sequence shown here is derived from an EMBL/GenBank/DDBJ whole genome shotgun (WGS) entry which is preliminary data.</text>
</comment>
<evidence type="ECO:0000256" key="6">
    <source>
        <dbReference type="ARBA" id="ARBA00023004"/>
    </source>
</evidence>
<dbReference type="PANTHER" id="PTHR46206:SF1">
    <property type="entry name" value="P450, PUTATIVE (EUROFUNG)-RELATED"/>
    <property type="match status" value="1"/>
</dbReference>
<evidence type="ECO:0000256" key="3">
    <source>
        <dbReference type="ARBA" id="ARBA00022617"/>
    </source>
</evidence>
<evidence type="ECO:0000256" key="1">
    <source>
        <dbReference type="ARBA" id="ARBA00001971"/>
    </source>
</evidence>
<evidence type="ECO:0000313" key="9">
    <source>
        <dbReference type="Proteomes" id="UP000809789"/>
    </source>
</evidence>
<gene>
    <name evidence="8" type="ORF">KVT40_007747</name>
</gene>
<evidence type="ECO:0000256" key="5">
    <source>
        <dbReference type="ARBA" id="ARBA00023002"/>
    </source>
</evidence>
<evidence type="ECO:0000256" key="7">
    <source>
        <dbReference type="ARBA" id="ARBA00023033"/>
    </source>
</evidence>
<keyword evidence="5" id="KW-0560">Oxidoreductase</keyword>